<dbReference type="InterPro" id="IPR012337">
    <property type="entry name" value="RNaseH-like_sf"/>
</dbReference>
<dbReference type="Pfam" id="PF13456">
    <property type="entry name" value="RVT_3"/>
    <property type="match status" value="1"/>
</dbReference>
<comment type="caution">
    <text evidence="2">The sequence shown here is derived from an EMBL/GenBank/DDBJ whole genome shotgun (WGS) entry which is preliminary data.</text>
</comment>
<dbReference type="GO" id="GO:0004523">
    <property type="term" value="F:RNA-DNA hybrid ribonuclease activity"/>
    <property type="evidence" value="ECO:0007669"/>
    <property type="project" value="InterPro"/>
</dbReference>
<dbReference type="AlphaFoldDB" id="A0A7J6GSF5"/>
<dbReference type="InterPro" id="IPR002156">
    <property type="entry name" value="RNaseH_domain"/>
</dbReference>
<accession>A0A7J6GSF5</accession>
<dbReference type="Gene3D" id="3.30.420.10">
    <property type="entry name" value="Ribonuclease H-like superfamily/Ribonuclease H"/>
    <property type="match status" value="1"/>
</dbReference>
<dbReference type="PANTHER" id="PTHR34146">
    <property type="entry name" value="POLYNUCLEOTIDYL TRANSFERASE, RIBONUCLEASE H-LIKE SUPERFAMILY PROTEIN-RELATED"/>
    <property type="match status" value="1"/>
</dbReference>
<organism evidence="2 3">
    <name type="scientific">Cannabis sativa</name>
    <name type="common">Hemp</name>
    <name type="synonym">Marijuana</name>
    <dbReference type="NCBI Taxonomy" id="3483"/>
    <lineage>
        <taxon>Eukaryota</taxon>
        <taxon>Viridiplantae</taxon>
        <taxon>Streptophyta</taxon>
        <taxon>Embryophyta</taxon>
        <taxon>Tracheophyta</taxon>
        <taxon>Spermatophyta</taxon>
        <taxon>Magnoliopsida</taxon>
        <taxon>eudicotyledons</taxon>
        <taxon>Gunneridae</taxon>
        <taxon>Pentapetalae</taxon>
        <taxon>rosids</taxon>
        <taxon>fabids</taxon>
        <taxon>Rosales</taxon>
        <taxon>Cannabaceae</taxon>
        <taxon>Cannabis</taxon>
    </lineage>
</organism>
<evidence type="ECO:0000313" key="3">
    <source>
        <dbReference type="Proteomes" id="UP000525078"/>
    </source>
</evidence>
<dbReference type="GO" id="GO:0003676">
    <property type="term" value="F:nucleic acid binding"/>
    <property type="evidence" value="ECO:0007669"/>
    <property type="project" value="InterPro"/>
</dbReference>
<dbReference type="InterPro" id="IPR044730">
    <property type="entry name" value="RNase_H-like_dom_plant"/>
</dbReference>
<reference evidence="2 3" key="1">
    <citation type="journal article" date="2020" name="bioRxiv">
        <title>Sequence and annotation of 42 cannabis genomes reveals extensive copy number variation in cannabinoid synthesis and pathogen resistance genes.</title>
        <authorList>
            <person name="Mckernan K.J."/>
            <person name="Helbert Y."/>
            <person name="Kane L.T."/>
            <person name="Ebling H."/>
            <person name="Zhang L."/>
            <person name="Liu B."/>
            <person name="Eaton Z."/>
            <person name="Mclaughlin S."/>
            <person name="Kingan S."/>
            <person name="Baybayan P."/>
            <person name="Concepcion G."/>
            <person name="Jordan M."/>
            <person name="Riva A."/>
            <person name="Barbazuk W."/>
            <person name="Harkins T."/>
        </authorList>
    </citation>
    <scope>NUCLEOTIDE SEQUENCE [LARGE SCALE GENOMIC DNA]</scope>
    <source>
        <strain evidence="3">cv. Jamaican Lion 4</strain>
        <tissue evidence="2">Leaf</tissue>
    </source>
</reference>
<dbReference type="CDD" id="cd06222">
    <property type="entry name" value="RNase_H_like"/>
    <property type="match status" value="1"/>
</dbReference>
<evidence type="ECO:0000313" key="2">
    <source>
        <dbReference type="EMBL" id="KAF4385864.1"/>
    </source>
</evidence>
<protein>
    <recommendedName>
        <fullName evidence="1">RNase H type-1 domain-containing protein</fullName>
    </recommendedName>
</protein>
<dbReference type="EMBL" id="JAATIP010000044">
    <property type="protein sequence ID" value="KAF4385864.1"/>
    <property type="molecule type" value="Genomic_DNA"/>
</dbReference>
<dbReference type="SUPFAM" id="SSF53098">
    <property type="entry name" value="Ribonuclease H-like"/>
    <property type="match status" value="1"/>
</dbReference>
<proteinExistence type="predicted"/>
<sequence>MGIRKKEVQEWKPWRKESKDFWERKVVTGQNQRSFQKTAFSSIQLFLNNKPVVFSTKPKRFFEYDIVLSHFCRHYENINISNHKPRPKTSFINKDCCIDHIAHSRPFCTKDVTDEYFLFLQHLPIDQVKTPNQFTMSNLPIHKPHVTLLYLGCVTWEIWRQRNNSRINHISPDGMLSSSRVRTMFKDYSGVIKPCTRAPSSTKSIPCSSLIVSRFSVFTDASWCNGKAGIAAILVNHEENTWFYSSQSVTSPSPLDAEAQAILYGLSWASKLKWEDIVVFSDCQVAISGLEKKVCIPDWRITHLSYAILDILNTIWTRKESPYGNNTK</sequence>
<evidence type="ECO:0000259" key="1">
    <source>
        <dbReference type="Pfam" id="PF13456"/>
    </source>
</evidence>
<name>A0A7J6GSF5_CANSA</name>
<dbReference type="Proteomes" id="UP000525078">
    <property type="component" value="Unassembled WGS sequence"/>
</dbReference>
<dbReference type="PANTHER" id="PTHR34146:SF3">
    <property type="entry name" value="POLYNUCLEOTIDYL TRANSFERASE, RIBONUCLEASE H-LIKE SUPERFAMILY PROTEIN"/>
    <property type="match status" value="1"/>
</dbReference>
<dbReference type="InterPro" id="IPR036397">
    <property type="entry name" value="RNaseH_sf"/>
</dbReference>
<gene>
    <name evidence="2" type="ORF">F8388_010420</name>
</gene>
<feature type="domain" description="RNase H type-1" evidence="1">
    <location>
        <begin position="224"/>
        <end position="293"/>
    </location>
</feature>